<comment type="caution">
    <text evidence="2">The sequence shown here is derived from an EMBL/GenBank/DDBJ whole genome shotgun (WGS) entry which is preliminary data.</text>
</comment>
<evidence type="ECO:0000313" key="2">
    <source>
        <dbReference type="EMBL" id="TFE89768.1"/>
    </source>
</evidence>
<feature type="domain" description="Cthe-2314-like HEPN" evidence="1">
    <location>
        <begin position="53"/>
        <end position="230"/>
    </location>
</feature>
<dbReference type="Proteomes" id="UP000298246">
    <property type="component" value="Unassembled WGS sequence"/>
</dbReference>
<evidence type="ECO:0000259" key="1">
    <source>
        <dbReference type="Pfam" id="PF18730"/>
    </source>
</evidence>
<keyword evidence="3" id="KW-1185">Reference proteome</keyword>
<evidence type="ECO:0000313" key="3">
    <source>
        <dbReference type="Proteomes" id="UP000298246"/>
    </source>
</evidence>
<dbReference type="OrthoDB" id="2641850at2"/>
<protein>
    <recommendedName>
        <fullName evidence="1">Cthe-2314-like HEPN domain-containing protein</fullName>
    </recommendedName>
</protein>
<sequence length="236" mass="28096">MLRLLFGEPKRKDEGLLLQTAQAIRAYIRSLEPAAGKRIKGQRLHKQHRLAIWSKGFLDALNELEQSLYCCTRYAAQVHRAYVEEMDPQELDDYHRFVYFYKNGFIRVFSILDKLGTFMNDLFELKTEAIKARFSYFTVLRRMHERHIHDTLEQRLYDLKNEYKDVLDRLRNQRNMEIHYINVEMLDDLLQTQPIPGERIHVENVHQNVADLQKGFDLVCRTLTLAFTYISKQAKS</sequence>
<accession>A0A4Y8Q6F4</accession>
<proteinExistence type="predicted"/>
<dbReference type="InterPro" id="IPR041394">
    <property type="entry name" value="HEPN_Cthe2314"/>
</dbReference>
<dbReference type="Pfam" id="PF18730">
    <property type="entry name" value="HEPN_Cthe2314"/>
    <property type="match status" value="1"/>
</dbReference>
<dbReference type="AlphaFoldDB" id="A0A4Y8Q6F4"/>
<dbReference type="EMBL" id="MYFO01000006">
    <property type="protein sequence ID" value="TFE89768.1"/>
    <property type="molecule type" value="Genomic_DNA"/>
</dbReference>
<name>A0A4Y8Q6F4_9BACL</name>
<organism evidence="2 3">
    <name type="scientific">Paenibacillus athensensis</name>
    <dbReference type="NCBI Taxonomy" id="1967502"/>
    <lineage>
        <taxon>Bacteria</taxon>
        <taxon>Bacillati</taxon>
        <taxon>Bacillota</taxon>
        <taxon>Bacilli</taxon>
        <taxon>Bacillales</taxon>
        <taxon>Paenibacillaceae</taxon>
        <taxon>Paenibacillus</taxon>
    </lineage>
</organism>
<dbReference type="RefSeq" id="WP_134751008.1">
    <property type="nucleotide sequence ID" value="NZ_MYFO02000006.1"/>
</dbReference>
<reference evidence="2 3" key="1">
    <citation type="submission" date="2017-03" db="EMBL/GenBank/DDBJ databases">
        <title>Isolation of Levoglucosan Utilizing Bacteria.</title>
        <authorList>
            <person name="Arya A.S."/>
        </authorList>
    </citation>
    <scope>NUCLEOTIDE SEQUENCE [LARGE SCALE GENOMIC DNA]</scope>
    <source>
        <strain evidence="2 3">MEC069</strain>
    </source>
</reference>
<gene>
    <name evidence="2" type="ORF">B5M42_06670</name>
</gene>